<dbReference type="GO" id="GO:0046872">
    <property type="term" value="F:metal ion binding"/>
    <property type="evidence" value="ECO:0007669"/>
    <property type="project" value="InterPro"/>
</dbReference>
<accession>A0A2K8N367</accession>
<dbReference type="Gene3D" id="1.20.58.1000">
    <property type="entry name" value="Metal-sensitive repressor, helix protomer"/>
    <property type="match status" value="1"/>
</dbReference>
<dbReference type="InterPro" id="IPR003735">
    <property type="entry name" value="Metal_Tscrpt_repr"/>
</dbReference>
<dbReference type="OrthoDB" id="9811244at2"/>
<evidence type="ECO:0000313" key="1">
    <source>
        <dbReference type="EMBL" id="ATY83906.1"/>
    </source>
</evidence>
<dbReference type="PANTHER" id="PTHR33677">
    <property type="entry name" value="TRANSCRIPTIONAL REPRESSOR FRMR-RELATED"/>
    <property type="match status" value="1"/>
</dbReference>
<reference evidence="2" key="1">
    <citation type="submission" date="2017-11" db="EMBL/GenBank/DDBJ databases">
        <title>Complete Genome Sequence of Kyrpidia sp. Strain EA-1, a thermophilic, hydrogen-oxidizing Bacterium, isolated from the Azores.</title>
        <authorList>
            <person name="Reiner J.E."/>
            <person name="Lapp C.J."/>
            <person name="Bunk B."/>
            <person name="Gescher J."/>
        </authorList>
    </citation>
    <scope>NUCLEOTIDE SEQUENCE [LARGE SCALE GENOMIC DNA]</scope>
    <source>
        <strain evidence="2">EA-1</strain>
    </source>
</reference>
<dbReference type="GO" id="GO:0003677">
    <property type="term" value="F:DNA binding"/>
    <property type="evidence" value="ECO:0007669"/>
    <property type="project" value="InterPro"/>
</dbReference>
<sequence>MGHHLHKYRKQVINRLARIEGHVRAIKEMAQDDRDCSDLLIQIAAVQKALDGVAKVILKDHLEVCVAAAGHEDDLNKVLGDLRNALDHYIR</sequence>
<dbReference type="Pfam" id="PF02583">
    <property type="entry name" value="Trns_repr_metal"/>
    <property type="match status" value="1"/>
</dbReference>
<dbReference type="AlphaFoldDB" id="A0A2K8N367"/>
<evidence type="ECO:0000313" key="2">
    <source>
        <dbReference type="Proteomes" id="UP000231932"/>
    </source>
</evidence>
<dbReference type="CDD" id="cd10158">
    <property type="entry name" value="CsoR-like_DUF156_1"/>
    <property type="match status" value="1"/>
</dbReference>
<dbReference type="InterPro" id="IPR038390">
    <property type="entry name" value="Metal_Tscrpt_repr_sf"/>
</dbReference>
<organism evidence="1 2">
    <name type="scientific">Kyrpidia spormannii</name>
    <dbReference type="NCBI Taxonomy" id="2055160"/>
    <lineage>
        <taxon>Bacteria</taxon>
        <taxon>Bacillati</taxon>
        <taxon>Bacillota</taxon>
        <taxon>Bacilli</taxon>
        <taxon>Bacillales</taxon>
        <taxon>Alicyclobacillaceae</taxon>
        <taxon>Kyrpidia</taxon>
    </lineage>
</organism>
<dbReference type="RefSeq" id="WP_100666742.1">
    <property type="nucleotide sequence ID" value="NZ_CP024955.1"/>
</dbReference>
<keyword evidence="2" id="KW-1185">Reference proteome</keyword>
<protein>
    <submittedName>
        <fullName evidence="1">Cytosolic protein</fullName>
    </submittedName>
</protein>
<name>A0A2K8N367_9BACL</name>
<dbReference type="GO" id="GO:0045892">
    <property type="term" value="P:negative regulation of DNA-templated transcription"/>
    <property type="evidence" value="ECO:0007669"/>
    <property type="project" value="UniProtKB-ARBA"/>
</dbReference>
<dbReference type="KEGG" id="kyr:CVV65_02115"/>
<proteinExistence type="predicted"/>
<dbReference type="EMBL" id="CP024955">
    <property type="protein sequence ID" value="ATY83906.1"/>
    <property type="molecule type" value="Genomic_DNA"/>
</dbReference>
<gene>
    <name evidence="1" type="ORF">CVV65_02115</name>
</gene>
<dbReference type="PANTHER" id="PTHR33677:SF3">
    <property type="entry name" value="COPPER-SENSING TRANSCRIPTIONAL REPRESSOR RICR"/>
    <property type="match status" value="1"/>
</dbReference>
<dbReference type="Proteomes" id="UP000231932">
    <property type="component" value="Chromosome"/>
</dbReference>